<protein>
    <recommendedName>
        <fullName evidence="5">RING-type domain-containing protein</fullName>
    </recommendedName>
</protein>
<proteinExistence type="predicted"/>
<evidence type="ECO:0000256" key="2">
    <source>
        <dbReference type="SAM" id="Phobius"/>
    </source>
</evidence>
<dbReference type="AlphaFoldDB" id="A0AAE0EP61"/>
<keyword evidence="2" id="KW-1133">Transmembrane helix</keyword>
<dbReference type="SUPFAM" id="SSF57850">
    <property type="entry name" value="RING/U-box"/>
    <property type="match status" value="1"/>
</dbReference>
<sequence>MRASKPSVGTYQRFLQLSNLPYDVFFCVLWLFFFHPVSLLSHRLFKTSLHFISDHSLSGADILSLFNALLLLPIAMGQLFLLEFRREFYLANRELIVTIIIFSHTVPLITGILSGSLQYRSFEELDLRREMFKGMLVPFVYGWGAYVRVHWMLPRLLLRQLLWPGLGFWLKLNTGDFLRMTFFSLIAPCTLSFMFDNISVARFQNAWDRAKVNGVSEEEILDRVLGSSMPWSNDSCLEIFRIFVLRPLTERCKALAIYFQASLASYDDFIRTQCRHWFCLRLRSQLRSGGSEPPRPYGVPATNNSGSHGYHEDMTQDSFDRRCLVCFDGEGVAGQWHQPAHQNCSGRICNVCLEVLATKRNPISLLCPFCRRVLAPPNHPDHPSFAEWDLTWKMEQLNLQGLVPTSFNYLSCWMHLYASAEPWRSPQELADALVSFVQDHERTFRSLCVGARVKYDELLWRIARLEPSDDTVILLAVCWFTDCSLVGLKPDCEKHLVIFTSLPTLEQKGSAAHLPWGFNELRWRPLYDWLEALDDASRQRVYFTRWTLWLLWKSTLLSLTLIPLKHLKRRQPHVQVRSHSVLHPQCQQVLENLSSALKRSL</sequence>
<organism evidence="3 4">
    <name type="scientific">Cymbomonas tetramitiformis</name>
    <dbReference type="NCBI Taxonomy" id="36881"/>
    <lineage>
        <taxon>Eukaryota</taxon>
        <taxon>Viridiplantae</taxon>
        <taxon>Chlorophyta</taxon>
        <taxon>Pyramimonadophyceae</taxon>
        <taxon>Pyramimonadales</taxon>
        <taxon>Pyramimonadaceae</taxon>
        <taxon>Cymbomonas</taxon>
    </lineage>
</organism>
<feature type="region of interest" description="Disordered" evidence="1">
    <location>
        <begin position="288"/>
        <end position="312"/>
    </location>
</feature>
<keyword evidence="2" id="KW-0812">Transmembrane</keyword>
<accession>A0AAE0EP61</accession>
<keyword evidence="2" id="KW-0472">Membrane</keyword>
<feature type="transmembrane region" description="Helical" evidence="2">
    <location>
        <begin position="20"/>
        <end position="42"/>
    </location>
</feature>
<evidence type="ECO:0008006" key="5">
    <source>
        <dbReference type="Google" id="ProtNLM"/>
    </source>
</evidence>
<dbReference type="EMBL" id="LGRX02035420">
    <property type="protein sequence ID" value="KAK3234922.1"/>
    <property type="molecule type" value="Genomic_DNA"/>
</dbReference>
<evidence type="ECO:0000313" key="4">
    <source>
        <dbReference type="Proteomes" id="UP001190700"/>
    </source>
</evidence>
<feature type="transmembrane region" description="Helical" evidence="2">
    <location>
        <begin position="94"/>
        <end position="115"/>
    </location>
</feature>
<gene>
    <name evidence="3" type="ORF">CYMTET_54848</name>
</gene>
<evidence type="ECO:0000313" key="3">
    <source>
        <dbReference type="EMBL" id="KAK3234922.1"/>
    </source>
</evidence>
<keyword evidence="4" id="KW-1185">Reference proteome</keyword>
<reference evidence="3 4" key="1">
    <citation type="journal article" date="2015" name="Genome Biol. Evol.">
        <title>Comparative Genomics of a Bacterivorous Green Alga Reveals Evolutionary Causalities and Consequences of Phago-Mixotrophic Mode of Nutrition.</title>
        <authorList>
            <person name="Burns J.A."/>
            <person name="Paasch A."/>
            <person name="Narechania A."/>
            <person name="Kim E."/>
        </authorList>
    </citation>
    <scope>NUCLEOTIDE SEQUENCE [LARGE SCALE GENOMIC DNA]</scope>
    <source>
        <strain evidence="3 4">PLY_AMNH</strain>
    </source>
</reference>
<name>A0AAE0EP61_9CHLO</name>
<evidence type="ECO:0000256" key="1">
    <source>
        <dbReference type="SAM" id="MobiDB-lite"/>
    </source>
</evidence>
<comment type="caution">
    <text evidence="3">The sequence shown here is derived from an EMBL/GenBank/DDBJ whole genome shotgun (WGS) entry which is preliminary data.</text>
</comment>
<feature type="transmembrane region" description="Helical" evidence="2">
    <location>
        <begin position="135"/>
        <end position="157"/>
    </location>
</feature>
<feature type="transmembrane region" description="Helical" evidence="2">
    <location>
        <begin position="62"/>
        <end position="82"/>
    </location>
</feature>
<dbReference type="Proteomes" id="UP001190700">
    <property type="component" value="Unassembled WGS sequence"/>
</dbReference>